<dbReference type="GO" id="GO:0009069">
    <property type="term" value="P:serine family amino acid metabolic process"/>
    <property type="evidence" value="ECO:0007669"/>
    <property type="project" value="UniProtKB-ARBA"/>
</dbReference>
<keyword evidence="4" id="KW-1185">Reference proteome</keyword>
<organism evidence="3 4">
    <name type="scientific">Allacma fusca</name>
    <dbReference type="NCBI Taxonomy" id="39272"/>
    <lineage>
        <taxon>Eukaryota</taxon>
        <taxon>Metazoa</taxon>
        <taxon>Ecdysozoa</taxon>
        <taxon>Arthropoda</taxon>
        <taxon>Hexapoda</taxon>
        <taxon>Collembola</taxon>
        <taxon>Symphypleona</taxon>
        <taxon>Sminthuridae</taxon>
        <taxon>Allacma</taxon>
    </lineage>
</organism>
<feature type="compositionally biased region" description="Basic and acidic residues" evidence="1">
    <location>
        <begin position="776"/>
        <end position="785"/>
    </location>
</feature>
<evidence type="ECO:0000256" key="1">
    <source>
        <dbReference type="SAM" id="MobiDB-lite"/>
    </source>
</evidence>
<feature type="region of interest" description="Disordered" evidence="1">
    <location>
        <begin position="776"/>
        <end position="819"/>
    </location>
</feature>
<dbReference type="InterPro" id="IPR050214">
    <property type="entry name" value="Cys_Synth/Cystath_Beta-Synth"/>
</dbReference>
<dbReference type="Proteomes" id="UP000708208">
    <property type="component" value="Unassembled WGS sequence"/>
</dbReference>
<feature type="domain" description="Tryptophan synthase beta chain-like PALP" evidence="2">
    <location>
        <begin position="4"/>
        <end position="223"/>
    </location>
</feature>
<proteinExistence type="predicted"/>
<feature type="region of interest" description="Disordered" evidence="1">
    <location>
        <begin position="545"/>
        <end position="576"/>
    </location>
</feature>
<gene>
    <name evidence="3" type="ORF">AFUS01_LOCUS13473</name>
</gene>
<dbReference type="GO" id="GO:0006534">
    <property type="term" value="P:cysteine metabolic process"/>
    <property type="evidence" value="ECO:0007669"/>
    <property type="project" value="UniProtKB-ARBA"/>
</dbReference>
<comment type="caution">
    <text evidence="3">The sequence shown here is derived from an EMBL/GenBank/DDBJ whole genome shotgun (WGS) entry which is preliminary data.</text>
</comment>
<evidence type="ECO:0000259" key="2">
    <source>
        <dbReference type="Pfam" id="PF00291"/>
    </source>
</evidence>
<dbReference type="AlphaFoldDB" id="A0A8J2JPE1"/>
<dbReference type="InterPro" id="IPR001926">
    <property type="entry name" value="TrpB-like_PALP"/>
</dbReference>
<feature type="compositionally biased region" description="Low complexity" evidence="1">
    <location>
        <begin position="473"/>
        <end position="484"/>
    </location>
</feature>
<reference evidence="3" key="1">
    <citation type="submission" date="2021-06" db="EMBL/GenBank/DDBJ databases">
        <authorList>
            <person name="Hodson N. C."/>
            <person name="Mongue J. A."/>
            <person name="Jaron S. K."/>
        </authorList>
    </citation>
    <scope>NUCLEOTIDE SEQUENCE</scope>
</reference>
<accession>A0A8J2JPE1</accession>
<evidence type="ECO:0000313" key="3">
    <source>
        <dbReference type="EMBL" id="CAG7724447.1"/>
    </source>
</evidence>
<protein>
    <recommendedName>
        <fullName evidence="2">Tryptophan synthase beta chain-like PALP domain-containing protein</fullName>
    </recommendedName>
</protein>
<feature type="compositionally biased region" description="Polar residues" evidence="1">
    <location>
        <begin position="545"/>
        <end position="555"/>
    </location>
</feature>
<evidence type="ECO:0000313" key="4">
    <source>
        <dbReference type="Proteomes" id="UP000708208"/>
    </source>
</evidence>
<feature type="region of interest" description="Disordered" evidence="1">
    <location>
        <begin position="471"/>
        <end position="491"/>
    </location>
</feature>
<feature type="region of interest" description="Disordered" evidence="1">
    <location>
        <begin position="735"/>
        <end position="757"/>
    </location>
</feature>
<sequence>MNKRKYDIVSVLPDRASKTKVSLLHHLGVKIFRAPEESSDNKISKESPSMMAEFLTTKIDNSYVLDPFLDPMNKETHFWWTGQEIVRQFEDQVDMLVCGYETGGMISGISPVIKHSNQDCITIGADMSGKIVTGNPGQDKNKYRHDTCSVEEYSSPDLSDMINLAVADKWYPVPWKEAFCKARELLLMEGIPASPGAGAVLHATLEAIKDFGFANKKDKKVLLILDNSAMYTDFEYASNDWMIGNNYLTLEDIESTVWFHKIHTWRIPVKVPVTVFDDFNAYAVYSMMNSERVNRVVVCDVATKSIIGIASLPLLNKNIEAGLITRVTLIGNSYCISRSFQTISIHKNISALLELLKVHSYAILVQRQKIASAAKTLEQEWLAGILDAEDVIRFIVELEQCHSKKFGAVLAGGFQSVSLWKSTKPDEDKNISEDTSPKSILQSDVNVLATTIAPKLATPVVMYATVEVREESNNASSENPSELNHPAPTVNPISTTQPAPTLVPEMIISSSNNNPDSVWDNHFQQQPNDVLAGSSYLPRVAQQRNNTSLRNSHQAENAPPKFHPSTNSDDPITPSAPFSPVSSEFFYDSLSPTRAPTSSAVFVSKLPVSDHADQEAPVSSDSTIQIDLEVVSSSIIQIEVNSDLSSPNNSDLDLHEDMSALSVSESIFRAMYSSEQVQHGIAGAVSSNIFMSPSSSATLSHASSSNVVETLSSFFMLPVAATVIPYAPVGHFRDTNDSGILPSATTPTSVPERAREEDMGTIIPQAPAQEATLSEELKLGEKSPLKESNNTHGTAKISLVTEEPPTNVTAPDKSSDGSS</sequence>
<dbReference type="GO" id="GO:0044272">
    <property type="term" value="P:sulfur compound biosynthetic process"/>
    <property type="evidence" value="ECO:0007669"/>
    <property type="project" value="UniProtKB-ARBA"/>
</dbReference>
<name>A0A8J2JPE1_9HEXA</name>
<dbReference type="PANTHER" id="PTHR10314">
    <property type="entry name" value="CYSTATHIONINE BETA-SYNTHASE"/>
    <property type="match status" value="1"/>
</dbReference>
<dbReference type="EMBL" id="CAJVCH010109990">
    <property type="protein sequence ID" value="CAG7724447.1"/>
    <property type="molecule type" value="Genomic_DNA"/>
</dbReference>
<dbReference type="Pfam" id="PF00291">
    <property type="entry name" value="PALP"/>
    <property type="match status" value="1"/>
</dbReference>